<dbReference type="Proteomes" id="UP000322899">
    <property type="component" value="Unassembled WGS sequence"/>
</dbReference>
<dbReference type="InterPro" id="IPR035969">
    <property type="entry name" value="Rab-GAP_TBC_sf"/>
</dbReference>
<sequence>MASSDFFGTLSKLGVALGIHGVFEAAPVAVSAASKRPEPVEDSARTLEIVKAGAKRRVGAWLALAAMHRDGESAAPWSGLSSVPDPAEDPFALKYVELVRSGVLDTGLDSQMADVIDRDLARTLPDFEEFRSSSGLDALRRLLRAYALVDKEVSYVQGMNFLAAHSYLAADRAEPDAFALLVAIMGPSEEDLLEKGPAGGTSPTSSSESSSLIDDDAPARAGGAAASARAAAGADSGWVMVAAQRRFGLRKLYLDTSHGLAVTSHMMLSVIRRFLPRLSAFLAESEVLPVHFFEPLLTLFSLQLPKASLWKVWTAYFEDGDAALLRTLVCLLSDLEPYVLGEAGPDLVEVEHAVAGGSGEGSAGAAEAAAAVGAGAASRRGWKERKPPSRPDFSRTVTILKAFSAYMQEDSSALAALLSAAEEAAASGRPFAGGLTTSRGSVPPAPERPSSEAVAKGWRRPCGQLRFVAGGRALLRPRADVAARAARVRLSREDSLRLRMAAEEAVRAGYSGLSGARLPDREPDTSVSALLWSLVEQSAEAGTQLLRQAHEQGAVVVRDIGAGLSV</sequence>
<evidence type="ECO:0000313" key="9">
    <source>
        <dbReference type="Proteomes" id="UP000324907"/>
    </source>
</evidence>
<feature type="region of interest" description="Disordered" evidence="1">
    <location>
        <begin position="430"/>
        <end position="456"/>
    </location>
</feature>
<evidence type="ECO:0000313" key="4">
    <source>
        <dbReference type="EMBL" id="KAA0162328.1"/>
    </source>
</evidence>
<reference evidence="7 8" key="1">
    <citation type="submission" date="2019-07" db="EMBL/GenBank/DDBJ databases">
        <title>Genomes of Cafeteria roenbergensis.</title>
        <authorList>
            <person name="Fischer M.G."/>
            <person name="Hackl T."/>
            <person name="Roman M."/>
        </authorList>
    </citation>
    <scope>NUCLEOTIDE SEQUENCE [LARGE SCALE GENOMIC DNA]</scope>
    <source>
        <strain evidence="3 8">BVI</strain>
        <strain evidence="5 10">Cflag</strain>
        <strain evidence="6 7">E4-10P</strain>
        <strain evidence="4 9">RCC970-E3</strain>
    </source>
</reference>
<dbReference type="PROSITE" id="PS50086">
    <property type="entry name" value="TBC_RABGAP"/>
    <property type="match status" value="1"/>
</dbReference>
<name>A0A5A8ELX3_CAFRO</name>
<comment type="caution">
    <text evidence="6">The sequence shown here is derived from an EMBL/GenBank/DDBJ whole genome shotgun (WGS) entry which is preliminary data.</text>
</comment>
<dbReference type="GO" id="GO:0031267">
    <property type="term" value="F:small GTPase binding"/>
    <property type="evidence" value="ECO:0007669"/>
    <property type="project" value="TreeGrafter"/>
</dbReference>
<dbReference type="Gene3D" id="1.10.472.80">
    <property type="entry name" value="Ypt/Rab-GAP domain of gyp1p, domain 3"/>
    <property type="match status" value="1"/>
</dbReference>
<proteinExistence type="predicted"/>
<dbReference type="InterPro" id="IPR050302">
    <property type="entry name" value="Rab_GAP_TBC_domain"/>
</dbReference>
<dbReference type="SMART" id="SM00164">
    <property type="entry name" value="TBC"/>
    <property type="match status" value="1"/>
</dbReference>
<keyword evidence="8" id="KW-1185">Reference proteome</keyword>
<dbReference type="SUPFAM" id="SSF47923">
    <property type="entry name" value="Ypt/Rab-GAP domain of gyp1p"/>
    <property type="match status" value="2"/>
</dbReference>
<evidence type="ECO:0000313" key="5">
    <source>
        <dbReference type="EMBL" id="KAA0167722.1"/>
    </source>
</evidence>
<gene>
    <name evidence="6" type="ORF">FNF27_01752</name>
    <name evidence="4" type="ORF">FNF28_04747</name>
    <name evidence="3" type="ORF">FNF29_07329</name>
    <name evidence="5" type="ORF">FNF31_00657</name>
</gene>
<evidence type="ECO:0000256" key="1">
    <source>
        <dbReference type="SAM" id="MobiDB-lite"/>
    </source>
</evidence>
<dbReference type="PANTHER" id="PTHR47219">
    <property type="entry name" value="RAB GTPASE-ACTIVATING PROTEIN 1-LIKE"/>
    <property type="match status" value="1"/>
</dbReference>
<dbReference type="EMBL" id="VLTN01000066">
    <property type="protein sequence ID" value="KAA0147483.1"/>
    <property type="molecule type" value="Genomic_DNA"/>
</dbReference>
<protein>
    <recommendedName>
        <fullName evidence="2">Rab-GAP TBC domain-containing protein</fullName>
    </recommendedName>
</protein>
<dbReference type="Proteomes" id="UP000324907">
    <property type="component" value="Unassembled WGS sequence"/>
</dbReference>
<organism evidence="6 7">
    <name type="scientific">Cafeteria roenbergensis</name>
    <name type="common">Marine flagellate</name>
    <dbReference type="NCBI Taxonomy" id="33653"/>
    <lineage>
        <taxon>Eukaryota</taxon>
        <taxon>Sar</taxon>
        <taxon>Stramenopiles</taxon>
        <taxon>Bigyra</taxon>
        <taxon>Opalozoa</taxon>
        <taxon>Bicosoecida</taxon>
        <taxon>Cafeteriaceae</taxon>
        <taxon>Cafeteria</taxon>
    </lineage>
</organism>
<evidence type="ECO:0000313" key="7">
    <source>
        <dbReference type="Proteomes" id="UP000322899"/>
    </source>
</evidence>
<dbReference type="Proteomes" id="UP000323011">
    <property type="component" value="Unassembled WGS sequence"/>
</dbReference>
<evidence type="ECO:0000259" key="2">
    <source>
        <dbReference type="PROSITE" id="PS50086"/>
    </source>
</evidence>
<accession>A0A5A8ELX3</accession>
<feature type="compositionally biased region" description="Low complexity" evidence="1">
    <location>
        <begin position="201"/>
        <end position="211"/>
    </location>
</feature>
<dbReference type="Gene3D" id="1.10.8.270">
    <property type="entry name" value="putative rabgap domain of human tbc1 domain family member 14 like domains"/>
    <property type="match status" value="1"/>
</dbReference>
<dbReference type="PANTHER" id="PTHR47219:SF6">
    <property type="entry name" value="RAB GTPASE-ACTIVATING PROTEIN 1"/>
    <property type="match status" value="1"/>
</dbReference>
<feature type="region of interest" description="Disordered" evidence="1">
    <location>
        <begin position="192"/>
        <end position="218"/>
    </location>
</feature>
<evidence type="ECO:0000313" key="10">
    <source>
        <dbReference type="Proteomes" id="UP000325113"/>
    </source>
</evidence>
<feature type="domain" description="Rab-GAP TBC" evidence="2">
    <location>
        <begin position="51"/>
        <end position="320"/>
    </location>
</feature>
<dbReference type="GO" id="GO:0005096">
    <property type="term" value="F:GTPase activator activity"/>
    <property type="evidence" value="ECO:0007669"/>
    <property type="project" value="TreeGrafter"/>
</dbReference>
<dbReference type="Pfam" id="PF00566">
    <property type="entry name" value="RabGAP-TBC"/>
    <property type="match status" value="2"/>
</dbReference>
<dbReference type="EMBL" id="VLTO01000006">
    <property type="protein sequence ID" value="KAA0176930.1"/>
    <property type="molecule type" value="Genomic_DNA"/>
</dbReference>
<evidence type="ECO:0000313" key="8">
    <source>
        <dbReference type="Proteomes" id="UP000323011"/>
    </source>
</evidence>
<dbReference type="EMBL" id="VLTM01000004">
    <property type="protein sequence ID" value="KAA0167722.1"/>
    <property type="molecule type" value="Genomic_DNA"/>
</dbReference>
<evidence type="ECO:0000313" key="3">
    <source>
        <dbReference type="EMBL" id="KAA0147483.1"/>
    </source>
</evidence>
<dbReference type="AlphaFoldDB" id="A0A5A8ELX3"/>
<dbReference type="EMBL" id="VLTL01000082">
    <property type="protein sequence ID" value="KAA0162328.1"/>
    <property type="molecule type" value="Genomic_DNA"/>
</dbReference>
<dbReference type="InterPro" id="IPR000195">
    <property type="entry name" value="Rab-GAP-TBC_dom"/>
</dbReference>
<dbReference type="Proteomes" id="UP000325113">
    <property type="component" value="Unassembled WGS sequence"/>
</dbReference>
<evidence type="ECO:0000313" key="6">
    <source>
        <dbReference type="EMBL" id="KAA0176930.1"/>
    </source>
</evidence>